<organism evidence="1 2">
    <name type="scientific">Trichinella nelsoni</name>
    <dbReference type="NCBI Taxonomy" id="6336"/>
    <lineage>
        <taxon>Eukaryota</taxon>
        <taxon>Metazoa</taxon>
        <taxon>Ecdysozoa</taxon>
        <taxon>Nematoda</taxon>
        <taxon>Enoplea</taxon>
        <taxon>Dorylaimia</taxon>
        <taxon>Trichinellida</taxon>
        <taxon>Trichinellidae</taxon>
        <taxon>Trichinella</taxon>
    </lineage>
</organism>
<dbReference type="AlphaFoldDB" id="A0A0V0RUZ4"/>
<reference evidence="1 2" key="1">
    <citation type="submission" date="2015-01" db="EMBL/GenBank/DDBJ databases">
        <title>Evolution of Trichinella species and genotypes.</title>
        <authorList>
            <person name="Korhonen P.K."/>
            <person name="Edoardo P."/>
            <person name="Giuseppe L.R."/>
            <person name="Gasser R.B."/>
        </authorList>
    </citation>
    <scope>NUCLEOTIDE SEQUENCE [LARGE SCALE GENOMIC DNA]</scope>
    <source>
        <strain evidence="1">ISS37</strain>
    </source>
</reference>
<dbReference type="EMBL" id="JYDL01000074">
    <property type="protein sequence ID" value="KRX18305.1"/>
    <property type="molecule type" value="Genomic_DNA"/>
</dbReference>
<name>A0A0V0RUZ4_9BILA</name>
<proteinExistence type="predicted"/>
<dbReference type="Proteomes" id="UP000054630">
    <property type="component" value="Unassembled WGS sequence"/>
</dbReference>
<comment type="caution">
    <text evidence="1">The sequence shown here is derived from an EMBL/GenBank/DDBJ whole genome shotgun (WGS) entry which is preliminary data.</text>
</comment>
<evidence type="ECO:0000313" key="2">
    <source>
        <dbReference type="Proteomes" id="UP000054630"/>
    </source>
</evidence>
<protein>
    <submittedName>
        <fullName evidence="1">Uncharacterized protein</fullName>
    </submittedName>
</protein>
<sequence>MQMDKHQQQRYFIPTLLLHRVSCLFFDKSKFEHKYASVLCFLLPLLQQKKETNFFWSNVNQL</sequence>
<keyword evidence="2" id="KW-1185">Reference proteome</keyword>
<evidence type="ECO:0000313" key="1">
    <source>
        <dbReference type="EMBL" id="KRX18305.1"/>
    </source>
</evidence>
<accession>A0A0V0RUZ4</accession>
<gene>
    <name evidence="1" type="ORF">T07_3507</name>
</gene>